<dbReference type="EMBL" id="CP011454">
    <property type="protein sequence ID" value="AMW04468.1"/>
    <property type="molecule type" value="Genomic_DNA"/>
</dbReference>
<reference evidence="2 3" key="2">
    <citation type="journal article" date="2016" name="Environ. Microbiol. Rep.">
        <title>Metagenomic evidence for the presence of phototrophic Gemmatimonadetes bacteria in diverse environments.</title>
        <authorList>
            <person name="Zeng Y."/>
            <person name="Baumbach J."/>
            <person name="Barbosa E.G."/>
            <person name="Azevedo V."/>
            <person name="Zhang C."/>
            <person name="Koblizek M."/>
        </authorList>
    </citation>
    <scope>NUCLEOTIDE SEQUENCE [LARGE SCALE GENOMIC DNA]</scope>
    <source>
        <strain evidence="2 3">AP64</strain>
    </source>
</reference>
<dbReference type="KEGG" id="gph:GEMMAAP_05670"/>
<reference evidence="2 3" key="1">
    <citation type="journal article" date="2014" name="Proc. Natl. Acad. Sci. U.S.A.">
        <title>Functional type 2 photosynthetic reaction centers found in the rare bacterial phylum Gemmatimonadetes.</title>
        <authorList>
            <person name="Zeng Y."/>
            <person name="Feng F."/>
            <person name="Medova H."/>
            <person name="Dean J."/>
            <person name="Koblizek M."/>
        </authorList>
    </citation>
    <scope>NUCLEOTIDE SEQUENCE [LARGE SCALE GENOMIC DNA]</scope>
    <source>
        <strain evidence="2 3">AP64</strain>
    </source>
</reference>
<accession>A0A143BHG1</accession>
<dbReference type="Proteomes" id="UP000076404">
    <property type="component" value="Chromosome"/>
</dbReference>
<sequence>MRLLPIVIIGVAVLTCAGASTVQGQGTQPPTRLPTTRVTGDTTNLLTVQNDRASAVTVFIESGAFDRRIGVVPAGKTGTLTLPAWAVRGQRSVQVFARADGESGDFSTISLPLGGTNRLGMLIPPKEGLANCDSLGISLSKDELASTTLTVANERSKAVTVFAEQGNFSVRLGDVAPGSQVNLRFPVAIIRSDNSIRVFARPAGGLDLATQALRIQKGEHLAMRITP</sequence>
<dbReference type="eggNOG" id="ENOG50314WX">
    <property type="taxonomic scope" value="Bacteria"/>
</dbReference>
<evidence type="ECO:0000256" key="1">
    <source>
        <dbReference type="SAM" id="SignalP"/>
    </source>
</evidence>
<dbReference type="RefSeq" id="WP_026849865.1">
    <property type="nucleotide sequence ID" value="NZ_CP011454.1"/>
</dbReference>
<evidence type="ECO:0000313" key="3">
    <source>
        <dbReference type="Proteomes" id="UP000076404"/>
    </source>
</evidence>
<dbReference type="OrthoDB" id="9772439at2"/>
<keyword evidence="1" id="KW-0732">Signal</keyword>
<name>A0A143BHG1_9BACT</name>
<feature type="signal peptide" evidence="1">
    <location>
        <begin position="1"/>
        <end position="24"/>
    </location>
</feature>
<dbReference type="AlphaFoldDB" id="A0A143BHG1"/>
<gene>
    <name evidence="2" type="ORF">GEMMAAP_05670</name>
</gene>
<proteinExistence type="predicted"/>
<protein>
    <submittedName>
        <fullName evidence="2">Uncharacterized protein</fullName>
    </submittedName>
</protein>
<organism evidence="2 3">
    <name type="scientific">Gemmatimonas phototrophica</name>
    <dbReference type="NCBI Taxonomy" id="1379270"/>
    <lineage>
        <taxon>Bacteria</taxon>
        <taxon>Pseudomonadati</taxon>
        <taxon>Gemmatimonadota</taxon>
        <taxon>Gemmatimonadia</taxon>
        <taxon>Gemmatimonadales</taxon>
        <taxon>Gemmatimonadaceae</taxon>
        <taxon>Gemmatimonas</taxon>
    </lineage>
</organism>
<keyword evidence="3" id="KW-1185">Reference proteome</keyword>
<evidence type="ECO:0000313" key="2">
    <source>
        <dbReference type="EMBL" id="AMW04468.1"/>
    </source>
</evidence>
<feature type="chain" id="PRO_5007506403" evidence="1">
    <location>
        <begin position="25"/>
        <end position="227"/>
    </location>
</feature>